<dbReference type="GO" id="GO:0005886">
    <property type="term" value="C:plasma membrane"/>
    <property type="evidence" value="ECO:0007669"/>
    <property type="project" value="UniProtKB-SubCell"/>
</dbReference>
<gene>
    <name evidence="12" type="ORF">Mucpa_0358</name>
</gene>
<dbReference type="GO" id="GO:0015421">
    <property type="term" value="F:ABC-type oligopeptide transporter activity"/>
    <property type="evidence" value="ECO:0007669"/>
    <property type="project" value="TreeGrafter"/>
</dbReference>
<dbReference type="InterPro" id="IPR027417">
    <property type="entry name" value="P-loop_NTPase"/>
</dbReference>
<dbReference type="InterPro" id="IPR017871">
    <property type="entry name" value="ABC_transporter-like_CS"/>
</dbReference>
<evidence type="ECO:0000256" key="6">
    <source>
        <dbReference type="ARBA" id="ARBA00022840"/>
    </source>
</evidence>
<reference evidence="12" key="1">
    <citation type="submission" date="2011-09" db="EMBL/GenBank/DDBJ databases">
        <title>The permanent draft genome of Mucilaginibacter paludis DSM 18603.</title>
        <authorList>
            <consortium name="US DOE Joint Genome Institute (JGI-PGF)"/>
            <person name="Lucas S."/>
            <person name="Han J."/>
            <person name="Lapidus A."/>
            <person name="Bruce D."/>
            <person name="Goodwin L."/>
            <person name="Pitluck S."/>
            <person name="Peters L."/>
            <person name="Kyrpides N."/>
            <person name="Mavromatis K."/>
            <person name="Ivanova N."/>
            <person name="Mikhailova N."/>
            <person name="Held B."/>
            <person name="Detter J.C."/>
            <person name="Tapia R."/>
            <person name="Han C."/>
            <person name="Land M."/>
            <person name="Hauser L."/>
            <person name="Markowitz V."/>
            <person name="Cheng J.-F."/>
            <person name="Hugenholtz P."/>
            <person name="Woyke T."/>
            <person name="Wu D."/>
            <person name="Tindall B."/>
            <person name="Brambilla E."/>
            <person name="Klenk H.-P."/>
            <person name="Eisen J.A."/>
        </authorList>
    </citation>
    <scope>NUCLEOTIDE SEQUENCE [LARGE SCALE GENOMIC DNA]</scope>
    <source>
        <strain evidence="12">DSM 18603</strain>
    </source>
</reference>
<feature type="domain" description="ABC transmembrane type-1" evidence="11">
    <location>
        <begin position="42"/>
        <end position="329"/>
    </location>
</feature>
<evidence type="ECO:0000256" key="7">
    <source>
        <dbReference type="ARBA" id="ARBA00022989"/>
    </source>
</evidence>
<keyword evidence="2" id="KW-0813">Transport</keyword>
<dbReference type="PANTHER" id="PTHR43394">
    <property type="entry name" value="ATP-DEPENDENT PERMEASE MDL1, MITOCHONDRIAL"/>
    <property type="match status" value="1"/>
</dbReference>
<keyword evidence="3" id="KW-1003">Cell membrane</keyword>
<accession>H1YH52</accession>
<evidence type="ECO:0000256" key="9">
    <source>
        <dbReference type="SAM" id="Phobius"/>
    </source>
</evidence>
<keyword evidence="13" id="KW-1185">Reference proteome</keyword>
<evidence type="ECO:0000313" key="12">
    <source>
        <dbReference type="EMBL" id="EHQ24554.1"/>
    </source>
</evidence>
<evidence type="ECO:0000313" key="13">
    <source>
        <dbReference type="Proteomes" id="UP000002774"/>
    </source>
</evidence>
<evidence type="ECO:0000256" key="5">
    <source>
        <dbReference type="ARBA" id="ARBA00022741"/>
    </source>
</evidence>
<dbReference type="PROSITE" id="PS50929">
    <property type="entry name" value="ABC_TM1F"/>
    <property type="match status" value="1"/>
</dbReference>
<dbReference type="PROSITE" id="PS50893">
    <property type="entry name" value="ABC_TRANSPORTER_2"/>
    <property type="match status" value="1"/>
</dbReference>
<dbReference type="OrthoDB" id="9760358at2"/>
<dbReference type="InterPro" id="IPR003593">
    <property type="entry name" value="AAA+_ATPase"/>
</dbReference>
<proteinExistence type="predicted"/>
<dbReference type="AlphaFoldDB" id="H1YH52"/>
<evidence type="ECO:0000256" key="1">
    <source>
        <dbReference type="ARBA" id="ARBA00004651"/>
    </source>
</evidence>
<dbReference type="Pfam" id="PF00005">
    <property type="entry name" value="ABC_tran"/>
    <property type="match status" value="1"/>
</dbReference>
<feature type="transmembrane region" description="Helical" evidence="9">
    <location>
        <begin position="171"/>
        <end position="197"/>
    </location>
</feature>
<keyword evidence="6" id="KW-0067">ATP-binding</keyword>
<dbReference type="HOGENOM" id="CLU_000604_84_3_10"/>
<evidence type="ECO:0000259" key="11">
    <source>
        <dbReference type="PROSITE" id="PS50929"/>
    </source>
</evidence>
<dbReference type="Proteomes" id="UP000002774">
    <property type="component" value="Chromosome"/>
</dbReference>
<dbReference type="GO" id="GO:0016887">
    <property type="term" value="F:ATP hydrolysis activity"/>
    <property type="evidence" value="ECO:0007669"/>
    <property type="project" value="InterPro"/>
</dbReference>
<dbReference type="STRING" id="714943.Mucpa_0358"/>
<evidence type="ECO:0000259" key="10">
    <source>
        <dbReference type="PROSITE" id="PS50893"/>
    </source>
</evidence>
<dbReference type="RefSeq" id="WP_008504100.1">
    <property type="nucleotide sequence ID" value="NZ_CM001403.1"/>
</dbReference>
<dbReference type="GO" id="GO:0005524">
    <property type="term" value="F:ATP binding"/>
    <property type="evidence" value="ECO:0007669"/>
    <property type="project" value="UniProtKB-KW"/>
</dbReference>
<evidence type="ECO:0000256" key="4">
    <source>
        <dbReference type="ARBA" id="ARBA00022692"/>
    </source>
</evidence>
<keyword evidence="4 9" id="KW-0812">Transmembrane</keyword>
<dbReference type="Gene3D" id="1.20.1560.10">
    <property type="entry name" value="ABC transporter type 1, transmembrane domain"/>
    <property type="match status" value="1"/>
</dbReference>
<dbReference type="SUPFAM" id="SSF90123">
    <property type="entry name" value="ABC transporter transmembrane region"/>
    <property type="match status" value="1"/>
</dbReference>
<name>H1YH52_9SPHI</name>
<keyword evidence="8 9" id="KW-0472">Membrane</keyword>
<dbReference type="EMBL" id="CM001403">
    <property type="protein sequence ID" value="EHQ24554.1"/>
    <property type="molecule type" value="Genomic_DNA"/>
</dbReference>
<dbReference type="PANTHER" id="PTHR43394:SF1">
    <property type="entry name" value="ATP-BINDING CASSETTE SUB-FAMILY B MEMBER 10, MITOCHONDRIAL"/>
    <property type="match status" value="1"/>
</dbReference>
<dbReference type="InterPro" id="IPR011527">
    <property type="entry name" value="ABC1_TM_dom"/>
</dbReference>
<keyword evidence="5" id="KW-0547">Nucleotide-binding</keyword>
<dbReference type="Gene3D" id="3.40.50.300">
    <property type="entry name" value="P-loop containing nucleotide triphosphate hydrolases"/>
    <property type="match status" value="1"/>
</dbReference>
<dbReference type="InterPro" id="IPR036640">
    <property type="entry name" value="ABC1_TM_sf"/>
</dbReference>
<organism evidence="12 13">
    <name type="scientific">Mucilaginibacter paludis DSM 18603</name>
    <dbReference type="NCBI Taxonomy" id="714943"/>
    <lineage>
        <taxon>Bacteria</taxon>
        <taxon>Pseudomonadati</taxon>
        <taxon>Bacteroidota</taxon>
        <taxon>Sphingobacteriia</taxon>
        <taxon>Sphingobacteriales</taxon>
        <taxon>Sphingobacteriaceae</taxon>
        <taxon>Mucilaginibacter</taxon>
    </lineage>
</organism>
<evidence type="ECO:0000256" key="2">
    <source>
        <dbReference type="ARBA" id="ARBA00022448"/>
    </source>
</evidence>
<dbReference type="eggNOG" id="COG1132">
    <property type="taxonomic scope" value="Bacteria"/>
</dbReference>
<sequence>MAKTRNVVNPQNISFRQRLAALKNLPELFRLVWLSSPWKTSVSFLLRVVRSAMPVALLYVGKLIVDQVVLLNRHPGGNQHDLWQLVAVEFGLAVLTDGLNRMINLLDSLLGDLFSNYTSMRIMRHAATLDLDQFEDSVFYDKLERARQQTVGRSVLLSQVMSQVQDFISMGFLITGLAAFNPWLILLLLVAIIPAFLGESYFNSQNYALTRSQTPERRELDYVRYLGASDETAKEVKIFGLADFIINRFETLSNRFYADNSKLAVKRSAWGTFFSVLGSMGYYAAYGVIIYQTIEGKTTVGSLTFLAGSFRQLSSLMEGMLNRFTSVSQGAIYLNDFLEFFEIKPRITVAAAPLPFPNPIKQGFTFEDVGFRYHNQTAWANRHLNFTLAPGEKLALVGENGAGKTTLVKLMARLYDPTEGRILLDGVDLKLYAIEDLRLNLGVIFQDYIRYQMTLSQNIAVGNISQINNQALIERAASQSLADALAEKLPQHYNQWLGRRFNDGVELSGGEWQKVALARAYMKDAQVLILDEPTAALDARAEYEVFQRFAELTEGKSAVLISHRFSTARLANRILVLDKGTVLEIGTHAELLLKNGRYAELFRLQAQGYQ</sequence>
<dbReference type="InterPro" id="IPR003439">
    <property type="entry name" value="ABC_transporter-like_ATP-bd"/>
</dbReference>
<dbReference type="InterPro" id="IPR039421">
    <property type="entry name" value="Type_1_exporter"/>
</dbReference>
<keyword evidence="7 9" id="KW-1133">Transmembrane helix</keyword>
<feature type="domain" description="ABC transporter" evidence="10">
    <location>
        <begin position="364"/>
        <end position="604"/>
    </location>
</feature>
<dbReference type="SMART" id="SM00382">
    <property type="entry name" value="AAA"/>
    <property type="match status" value="1"/>
</dbReference>
<comment type="subcellular location">
    <subcellularLocation>
        <location evidence="1">Cell membrane</location>
        <topology evidence="1">Multi-pass membrane protein</topology>
    </subcellularLocation>
</comment>
<evidence type="ECO:0000256" key="3">
    <source>
        <dbReference type="ARBA" id="ARBA00022475"/>
    </source>
</evidence>
<dbReference type="PROSITE" id="PS00211">
    <property type="entry name" value="ABC_TRANSPORTER_1"/>
    <property type="match status" value="1"/>
</dbReference>
<dbReference type="SUPFAM" id="SSF52540">
    <property type="entry name" value="P-loop containing nucleoside triphosphate hydrolases"/>
    <property type="match status" value="1"/>
</dbReference>
<evidence type="ECO:0000256" key="8">
    <source>
        <dbReference type="ARBA" id="ARBA00023136"/>
    </source>
</evidence>
<protein>
    <submittedName>
        <fullName evidence="12">ABC transporter related protein</fullName>
    </submittedName>
</protein>
<dbReference type="FunFam" id="3.40.50.300:FF:000221">
    <property type="entry name" value="Multidrug ABC transporter ATP-binding protein"/>
    <property type="match status" value="1"/>
</dbReference>